<organism evidence="1">
    <name type="scientific">hydrocarbon metagenome</name>
    <dbReference type="NCBI Taxonomy" id="938273"/>
    <lineage>
        <taxon>unclassified sequences</taxon>
        <taxon>metagenomes</taxon>
        <taxon>ecological metagenomes</taxon>
    </lineage>
</organism>
<sequence length="43" mass="4834">MLPIKIVRAEPGESAGYQGYGGNRTGKDDRISRRIRIPVYRVS</sequence>
<accession>A0A0W8F0Q2</accession>
<gene>
    <name evidence="1" type="ORF">ASZ90_015892</name>
</gene>
<dbReference type="AlphaFoldDB" id="A0A0W8F0Q2"/>
<comment type="caution">
    <text evidence="1">The sequence shown here is derived from an EMBL/GenBank/DDBJ whole genome shotgun (WGS) entry which is preliminary data.</text>
</comment>
<name>A0A0W8F0Q2_9ZZZZ</name>
<proteinExistence type="predicted"/>
<dbReference type="EMBL" id="LNQE01001657">
    <property type="protein sequence ID" value="KUG14475.1"/>
    <property type="molecule type" value="Genomic_DNA"/>
</dbReference>
<reference evidence="1" key="1">
    <citation type="journal article" date="2015" name="Proc. Natl. Acad. Sci. U.S.A.">
        <title>Networks of energetic and metabolic interactions define dynamics in microbial communities.</title>
        <authorList>
            <person name="Embree M."/>
            <person name="Liu J.K."/>
            <person name="Al-Bassam M.M."/>
            <person name="Zengler K."/>
        </authorList>
    </citation>
    <scope>NUCLEOTIDE SEQUENCE</scope>
</reference>
<evidence type="ECO:0000313" key="1">
    <source>
        <dbReference type="EMBL" id="KUG14475.1"/>
    </source>
</evidence>
<protein>
    <submittedName>
        <fullName evidence="1">Uncharacterized protein</fullName>
    </submittedName>
</protein>